<feature type="transmembrane region" description="Helical" evidence="8">
    <location>
        <begin position="365"/>
        <end position="386"/>
    </location>
</feature>
<dbReference type="GO" id="GO:0055075">
    <property type="term" value="P:potassium ion homeostasis"/>
    <property type="evidence" value="ECO:0007669"/>
    <property type="project" value="TreeGrafter"/>
</dbReference>
<dbReference type="PANTHER" id="PTHR11827:SF72">
    <property type="entry name" value="GH08340P"/>
    <property type="match status" value="1"/>
</dbReference>
<evidence type="ECO:0000256" key="4">
    <source>
        <dbReference type="ARBA" id="ARBA00022448"/>
    </source>
</evidence>
<dbReference type="AlphaFoldDB" id="A0A1I8BA47"/>
<evidence type="ECO:0000256" key="2">
    <source>
        <dbReference type="ARBA" id="ARBA00010593"/>
    </source>
</evidence>
<dbReference type="Pfam" id="PF03522">
    <property type="entry name" value="SLC12"/>
    <property type="match status" value="1"/>
</dbReference>
<evidence type="ECO:0000256" key="6">
    <source>
        <dbReference type="ARBA" id="ARBA00022989"/>
    </source>
</evidence>
<evidence type="ECO:0000313" key="11">
    <source>
        <dbReference type="Proteomes" id="UP000095281"/>
    </source>
</evidence>
<feature type="transmembrane region" description="Helical" evidence="8">
    <location>
        <begin position="484"/>
        <end position="503"/>
    </location>
</feature>
<keyword evidence="4" id="KW-0813">Transport</keyword>
<comment type="similarity">
    <text evidence="2">Belongs to the SLC12A transporter family.</text>
</comment>
<reference evidence="12" key="1">
    <citation type="submission" date="2016-11" db="UniProtKB">
        <authorList>
            <consortium name="WormBaseParasite"/>
        </authorList>
    </citation>
    <scope>IDENTIFICATION</scope>
</reference>
<feature type="transmembrane region" description="Helical" evidence="8">
    <location>
        <begin position="426"/>
        <end position="444"/>
    </location>
</feature>
<proteinExistence type="inferred from homology"/>
<keyword evidence="7 8" id="KW-0472">Membrane</keyword>
<feature type="domain" description="Amino acid permease/ SLC12A" evidence="9">
    <location>
        <begin position="108"/>
        <end position="566"/>
    </location>
</feature>
<dbReference type="GO" id="GO:0006884">
    <property type="term" value="P:cell volume homeostasis"/>
    <property type="evidence" value="ECO:0007669"/>
    <property type="project" value="TreeGrafter"/>
</dbReference>
<feature type="transmembrane region" description="Helical" evidence="8">
    <location>
        <begin position="111"/>
        <end position="134"/>
    </location>
</feature>
<keyword evidence="5 8" id="KW-0812">Transmembrane</keyword>
<evidence type="ECO:0000256" key="5">
    <source>
        <dbReference type="ARBA" id="ARBA00022692"/>
    </source>
</evidence>
<dbReference type="InterPro" id="IPR004842">
    <property type="entry name" value="SLC12A_fam"/>
</dbReference>
<evidence type="ECO:0000256" key="1">
    <source>
        <dbReference type="ARBA" id="ARBA00004141"/>
    </source>
</evidence>
<feature type="transmembrane region" description="Helical" evidence="8">
    <location>
        <begin position="183"/>
        <end position="201"/>
    </location>
</feature>
<dbReference type="GO" id="GO:0016020">
    <property type="term" value="C:membrane"/>
    <property type="evidence" value="ECO:0007669"/>
    <property type="project" value="UniProtKB-SubCell"/>
</dbReference>
<dbReference type="GO" id="GO:0055064">
    <property type="term" value="P:chloride ion homeostasis"/>
    <property type="evidence" value="ECO:0007669"/>
    <property type="project" value="TreeGrafter"/>
</dbReference>
<dbReference type="WBParaSite" id="MhA1_Contig168.frz3.fgene5">
    <property type="protein sequence ID" value="MhA1_Contig168.frz3.fgene5"/>
    <property type="gene ID" value="MhA1_Contig168.frz3.fgene5"/>
</dbReference>
<dbReference type="GO" id="GO:0015379">
    <property type="term" value="F:potassium:chloride symporter activity"/>
    <property type="evidence" value="ECO:0007669"/>
    <property type="project" value="TreeGrafter"/>
</dbReference>
<feature type="transmembrane region" description="Helical" evidence="8">
    <location>
        <begin position="146"/>
        <end position="163"/>
    </location>
</feature>
<evidence type="ECO:0000256" key="8">
    <source>
        <dbReference type="SAM" id="Phobius"/>
    </source>
</evidence>
<dbReference type="FunFam" id="1.20.1740.10:FF:000013">
    <property type="entry name" value="Solute carrier family 12 member"/>
    <property type="match status" value="1"/>
</dbReference>
<sequence>MIVEDERRTQISAANLRIPPYGILDEPTSPTDCHASNALNLESVGNSSIDGVRKANSNNCVQIEFVSKKTDYDSIMPKTPNGLSTFSGVFAPVTISMFSALLFLRMGIILLTVLSLCAVSSNGAVEGGGVYYMISRTLGPEFGGSVGLLFFMANVFSCALYIAGFTEALTNVTGIGDMFGGKFIHCVFVSLIILMLCLLGSDWFARTALLALFLIVLAFCSFLFTIFVRSPSEIRIPFDNTYAYMIPKNATDPASELIVQLNQTITAQYTSFSVSTFTENLMANYTIDYTTGHKTDFAFMFAIIFSGVTGLMAGANMSGELARPNVSIPRGTLQAVFTTLFTYVFTTFLLCLSCSRKLLQQDYMVMVDISVVPSILMLGIFAATFFSSMSNLIGASRVLTRFAQDKLFGNLLKPATLEFGSKRNPLISVVISWVGVVFVLMIGAMNRIAKITSILFLLSYMGVNVATLALELTSAPNFRPNFKYFSWHTCALGALSTVIMMLVIDTSISAAAVVMLMLLIMILHYQAPIGSWGSISQALIYHQVRKYLLLLDIRKEHVKFWRPQILLLVNRPATSFSLMDFVNDIKKSGLYVIGHVQRGDMGGCKLNGDSNNQSQSISSTMDPLQQVFPYWLSLIDYLKLKAFVELTLTDDVRVGIQQLTRLSGLGAMKPNTVVLGFHEEKPSEPILSETHLLKELKFSKIGRTEVVEYFTASDFPPINSLESNDISSNSTRLEALEYVQILNDIINLNKNVCVARHFTQFDKEISLKQTGRHFIDVWPSHFFKSAEEGKGNKTPGTGLRWDNSSLFVLQLACILSMSSKWRNTTLRVHICVHSLQVF</sequence>
<evidence type="ECO:0000256" key="3">
    <source>
        <dbReference type="ARBA" id="ARBA00019359"/>
    </source>
</evidence>
<feature type="transmembrane region" description="Helical" evidence="8">
    <location>
        <begin position="451"/>
        <end position="472"/>
    </location>
</feature>
<comment type="subcellular location">
    <subcellularLocation>
        <location evidence="1">Membrane</location>
        <topology evidence="1">Multi-pass membrane protein</topology>
    </subcellularLocation>
</comment>
<dbReference type="Gene3D" id="1.20.1740.10">
    <property type="entry name" value="Amino acid/polyamine transporter I"/>
    <property type="match status" value="1"/>
</dbReference>
<dbReference type="InterPro" id="IPR004841">
    <property type="entry name" value="AA-permease/SLC12A_dom"/>
</dbReference>
<evidence type="ECO:0000259" key="10">
    <source>
        <dbReference type="Pfam" id="PF03522"/>
    </source>
</evidence>
<feature type="transmembrane region" description="Helical" evidence="8">
    <location>
        <begin position="510"/>
        <end position="527"/>
    </location>
</feature>
<dbReference type="Proteomes" id="UP000095281">
    <property type="component" value="Unplaced"/>
</dbReference>
<evidence type="ECO:0000313" key="12">
    <source>
        <dbReference type="WBParaSite" id="MhA1_Contig168.frz3.fgene5"/>
    </source>
</evidence>
<feature type="transmembrane region" description="Helical" evidence="8">
    <location>
        <begin position="335"/>
        <end position="353"/>
    </location>
</feature>
<feature type="transmembrane region" description="Helical" evidence="8">
    <location>
        <begin position="297"/>
        <end position="315"/>
    </location>
</feature>
<dbReference type="PANTHER" id="PTHR11827">
    <property type="entry name" value="SOLUTE CARRIER FAMILY 12, CATION COTRANSPORTERS"/>
    <property type="match status" value="1"/>
</dbReference>
<name>A0A1I8BA47_MELHA</name>
<feature type="domain" description="SLC12A transporter C-terminal" evidence="10">
    <location>
        <begin position="577"/>
        <end position="679"/>
    </location>
</feature>
<keyword evidence="6 8" id="KW-1133">Transmembrane helix</keyword>
<feature type="transmembrane region" description="Helical" evidence="8">
    <location>
        <begin position="207"/>
        <end position="228"/>
    </location>
</feature>
<accession>A0A1I8BA47</accession>
<keyword evidence="11" id="KW-1185">Reference proteome</keyword>
<dbReference type="OMA" id="NIKYWRP"/>
<evidence type="ECO:0000259" key="9">
    <source>
        <dbReference type="Pfam" id="PF00324"/>
    </source>
</evidence>
<evidence type="ECO:0000256" key="7">
    <source>
        <dbReference type="ARBA" id="ARBA00023136"/>
    </source>
</evidence>
<organism evidence="11 12">
    <name type="scientific">Meloidogyne hapla</name>
    <name type="common">Root-knot nematode worm</name>
    <dbReference type="NCBI Taxonomy" id="6305"/>
    <lineage>
        <taxon>Eukaryota</taxon>
        <taxon>Metazoa</taxon>
        <taxon>Ecdysozoa</taxon>
        <taxon>Nematoda</taxon>
        <taxon>Chromadorea</taxon>
        <taxon>Rhabditida</taxon>
        <taxon>Tylenchina</taxon>
        <taxon>Tylenchomorpha</taxon>
        <taxon>Tylenchoidea</taxon>
        <taxon>Meloidogynidae</taxon>
        <taxon>Meloidogyninae</taxon>
        <taxon>Meloidogyne</taxon>
    </lineage>
</organism>
<dbReference type="InterPro" id="IPR018491">
    <property type="entry name" value="SLC12_C"/>
</dbReference>
<protein>
    <recommendedName>
        <fullName evidence="3">Solute carrier family 12 member 9</fullName>
    </recommendedName>
</protein>
<dbReference type="Pfam" id="PF00324">
    <property type="entry name" value="AA_permease"/>
    <property type="match status" value="1"/>
</dbReference>